<dbReference type="Pfam" id="PF13288">
    <property type="entry name" value="DXPR_C"/>
    <property type="match status" value="1"/>
</dbReference>
<dbReference type="GO" id="GO:0051484">
    <property type="term" value="P:isopentenyl diphosphate biosynthetic process, methylerythritol 4-phosphate pathway involved in terpenoid biosynthetic process"/>
    <property type="evidence" value="ECO:0007669"/>
    <property type="project" value="TreeGrafter"/>
</dbReference>
<evidence type="ECO:0000259" key="1">
    <source>
        <dbReference type="Pfam" id="PF13288"/>
    </source>
</evidence>
<dbReference type="EMBL" id="VSSQ01120456">
    <property type="protein sequence ID" value="MPN53380.1"/>
    <property type="molecule type" value="Genomic_DNA"/>
</dbReference>
<dbReference type="InterPro" id="IPR003821">
    <property type="entry name" value="DXP_reductoisomerase"/>
</dbReference>
<dbReference type="InterPro" id="IPR036169">
    <property type="entry name" value="DXPR_C_sf"/>
</dbReference>
<dbReference type="SUPFAM" id="SSF55347">
    <property type="entry name" value="Glyceraldehyde-3-phosphate dehydrogenase-like, C-terminal domain"/>
    <property type="match status" value="1"/>
</dbReference>
<gene>
    <name evidence="2" type="primary">dxr_53</name>
    <name evidence="2" type="ORF">SDC9_201044</name>
</gene>
<dbReference type="GO" id="GO:0030145">
    <property type="term" value="F:manganese ion binding"/>
    <property type="evidence" value="ECO:0007669"/>
    <property type="project" value="TreeGrafter"/>
</dbReference>
<sequence>MNKGLEVIEARWLFGLQPNQLDVVIHPQSLVHALVQYCDGSLLAHMGYPDMRMPIAYALSYPERWALSLPRLSWSDLSGLRFDTPDFTRFPALTMAFEVNRMAGCMPASMSAANEVAVTAFLDGLIRFTDIIPLVQHVLEETTPRNLNSVECVIEADRLAREKANLAISRMREKR</sequence>
<protein>
    <submittedName>
        <fullName evidence="2">1-deoxy-D-xylulose 5-phosphate reductoisomerase</fullName>
        <ecNumber evidence="2">1.1.1.267</ecNumber>
    </submittedName>
</protein>
<evidence type="ECO:0000313" key="2">
    <source>
        <dbReference type="EMBL" id="MPN53380.1"/>
    </source>
</evidence>
<dbReference type="GO" id="GO:0016853">
    <property type="term" value="F:isomerase activity"/>
    <property type="evidence" value="ECO:0007669"/>
    <property type="project" value="UniProtKB-KW"/>
</dbReference>
<keyword evidence="2" id="KW-0413">Isomerase</keyword>
<dbReference type="Gene3D" id="1.10.1740.10">
    <property type="match status" value="1"/>
</dbReference>
<organism evidence="2">
    <name type="scientific">bioreactor metagenome</name>
    <dbReference type="NCBI Taxonomy" id="1076179"/>
    <lineage>
        <taxon>unclassified sequences</taxon>
        <taxon>metagenomes</taxon>
        <taxon>ecological metagenomes</taxon>
    </lineage>
</organism>
<dbReference type="SUPFAM" id="SSF69055">
    <property type="entry name" value="1-deoxy-D-xylulose-5-phosphate reductoisomerase, C-terminal domain"/>
    <property type="match status" value="1"/>
</dbReference>
<comment type="caution">
    <text evidence="2">The sequence shown here is derived from an EMBL/GenBank/DDBJ whole genome shotgun (WGS) entry which is preliminary data.</text>
</comment>
<dbReference type="AlphaFoldDB" id="A0A645IQZ6"/>
<name>A0A645IQZ6_9ZZZZ</name>
<dbReference type="EC" id="1.1.1.267" evidence="2"/>
<proteinExistence type="predicted"/>
<dbReference type="GO" id="GO:0030604">
    <property type="term" value="F:1-deoxy-D-xylulose-5-phosphate reductoisomerase activity"/>
    <property type="evidence" value="ECO:0007669"/>
    <property type="project" value="UniProtKB-EC"/>
</dbReference>
<feature type="domain" description="DXP reductoisomerase C-terminal" evidence="1">
    <location>
        <begin position="46"/>
        <end position="162"/>
    </location>
</feature>
<dbReference type="PANTHER" id="PTHR30525:SF0">
    <property type="entry name" value="1-DEOXY-D-XYLULOSE 5-PHOSPHATE REDUCTOISOMERASE, CHLOROPLASTIC"/>
    <property type="match status" value="1"/>
</dbReference>
<accession>A0A645IQZ6</accession>
<dbReference type="InterPro" id="IPR026877">
    <property type="entry name" value="DXPR_C"/>
</dbReference>
<dbReference type="PANTHER" id="PTHR30525">
    <property type="entry name" value="1-DEOXY-D-XYLULOSE 5-PHOSPHATE REDUCTOISOMERASE"/>
    <property type="match status" value="1"/>
</dbReference>
<reference evidence="2" key="1">
    <citation type="submission" date="2019-08" db="EMBL/GenBank/DDBJ databases">
        <authorList>
            <person name="Kucharzyk K."/>
            <person name="Murdoch R.W."/>
            <person name="Higgins S."/>
            <person name="Loffler F."/>
        </authorList>
    </citation>
    <scope>NUCLEOTIDE SEQUENCE</scope>
</reference>
<keyword evidence="2" id="KW-0560">Oxidoreductase</keyword>
<dbReference type="GO" id="GO:0070402">
    <property type="term" value="F:NADPH binding"/>
    <property type="evidence" value="ECO:0007669"/>
    <property type="project" value="TreeGrafter"/>
</dbReference>